<dbReference type="EMBL" id="JAUQSZ010000009">
    <property type="protein sequence ID" value="MDO7843458.1"/>
    <property type="molecule type" value="Genomic_DNA"/>
</dbReference>
<proteinExistence type="predicted"/>
<evidence type="ECO:0000313" key="1">
    <source>
        <dbReference type="EMBL" id="MDO7843458.1"/>
    </source>
</evidence>
<sequence>MISGPILLPDTPGLKTDRPAMMDFGGTLTPPLGGPVQRLLRLGTRHSLTFVMPQMETEPHGRIWSAKLRMAKLYGVLLPFGQDGFNIGAPGAPVVDGAGQSGSTILLKGFTPNYTVMFGQAFSLVHNGKRYLHFAAAQGQVGGDGKVTLDIFPMLRVLPANNAVCEFGKPMIEGSLSGNEVAWDRLTMPWSDFGTITVSEDE</sequence>
<evidence type="ECO:0000313" key="2">
    <source>
        <dbReference type="Proteomes" id="UP001176468"/>
    </source>
</evidence>
<name>A0ABT9A0V2_9SPHN</name>
<comment type="caution">
    <text evidence="1">The sequence shown here is derived from an EMBL/GenBank/DDBJ whole genome shotgun (WGS) entry which is preliminary data.</text>
</comment>
<dbReference type="Proteomes" id="UP001176468">
    <property type="component" value="Unassembled WGS sequence"/>
</dbReference>
<keyword evidence="2" id="KW-1185">Reference proteome</keyword>
<organism evidence="1 2">
    <name type="scientific">Sphingomonas immobilis</name>
    <dbReference type="NCBI Taxonomy" id="3063997"/>
    <lineage>
        <taxon>Bacteria</taxon>
        <taxon>Pseudomonadati</taxon>
        <taxon>Pseudomonadota</taxon>
        <taxon>Alphaproteobacteria</taxon>
        <taxon>Sphingomonadales</taxon>
        <taxon>Sphingomonadaceae</taxon>
        <taxon>Sphingomonas</taxon>
    </lineage>
</organism>
<protein>
    <submittedName>
        <fullName evidence="1">Uncharacterized protein</fullName>
    </submittedName>
</protein>
<accession>A0ABT9A0V2</accession>
<gene>
    <name evidence="1" type="ORF">Q5H94_14070</name>
</gene>
<reference evidence="1" key="1">
    <citation type="submission" date="2023-07" db="EMBL/GenBank/DDBJ databases">
        <authorList>
            <person name="Kim M.K."/>
        </authorList>
    </citation>
    <scope>NUCLEOTIDE SEQUENCE</scope>
    <source>
        <strain evidence="1">CA1-15</strain>
    </source>
</reference>
<dbReference type="RefSeq" id="WP_304561909.1">
    <property type="nucleotide sequence ID" value="NZ_JAUQSZ010000009.1"/>
</dbReference>